<protein>
    <submittedName>
        <fullName evidence="2">Uncharacterized protein</fullName>
    </submittedName>
</protein>
<name>A0A3B3SPE9_9TELE</name>
<keyword evidence="1" id="KW-0472">Membrane</keyword>
<dbReference type="Ensembl" id="ENSPKIT00000013044.1">
    <property type="protein sequence ID" value="ENSPKIP00000032185.1"/>
    <property type="gene ID" value="ENSPKIG00000012377.1"/>
</dbReference>
<evidence type="ECO:0000256" key="1">
    <source>
        <dbReference type="SAM" id="Phobius"/>
    </source>
</evidence>
<feature type="transmembrane region" description="Helical" evidence="1">
    <location>
        <begin position="63"/>
        <end position="85"/>
    </location>
</feature>
<reference evidence="2" key="1">
    <citation type="submission" date="2025-08" db="UniProtKB">
        <authorList>
            <consortium name="Ensembl"/>
        </authorList>
    </citation>
    <scope>IDENTIFICATION</scope>
</reference>
<reference evidence="2" key="2">
    <citation type="submission" date="2025-09" db="UniProtKB">
        <authorList>
            <consortium name="Ensembl"/>
        </authorList>
    </citation>
    <scope>IDENTIFICATION</scope>
</reference>
<dbReference type="Proteomes" id="UP000261540">
    <property type="component" value="Unplaced"/>
</dbReference>
<keyword evidence="3" id="KW-1185">Reference proteome</keyword>
<sequence>MTCALPFLGDLRNISEQHRGSQVQTPRRLRLLSTTGYFCRPGVAGRFTVCYRMPSVAMFLKEVPGWFLLLGIFLPVALLLLLIIAHLRWKRRPVKHNPSVGRMYFPRVCHCT</sequence>
<keyword evidence="1" id="KW-1133">Transmembrane helix</keyword>
<accession>A0A3B3SPE9</accession>
<evidence type="ECO:0000313" key="3">
    <source>
        <dbReference type="Proteomes" id="UP000261540"/>
    </source>
</evidence>
<keyword evidence="1" id="KW-0812">Transmembrane</keyword>
<dbReference type="AlphaFoldDB" id="A0A3B3SPE9"/>
<organism evidence="2 3">
    <name type="scientific">Paramormyrops kingsleyae</name>
    <dbReference type="NCBI Taxonomy" id="1676925"/>
    <lineage>
        <taxon>Eukaryota</taxon>
        <taxon>Metazoa</taxon>
        <taxon>Chordata</taxon>
        <taxon>Craniata</taxon>
        <taxon>Vertebrata</taxon>
        <taxon>Euteleostomi</taxon>
        <taxon>Actinopterygii</taxon>
        <taxon>Neopterygii</taxon>
        <taxon>Teleostei</taxon>
        <taxon>Osteoglossocephala</taxon>
        <taxon>Osteoglossomorpha</taxon>
        <taxon>Osteoglossiformes</taxon>
        <taxon>Mormyridae</taxon>
        <taxon>Paramormyrops</taxon>
    </lineage>
</organism>
<proteinExistence type="predicted"/>
<evidence type="ECO:0000313" key="2">
    <source>
        <dbReference type="Ensembl" id="ENSPKIP00000032185.1"/>
    </source>
</evidence>